<feature type="transmembrane region" description="Helical" evidence="2">
    <location>
        <begin position="559"/>
        <end position="576"/>
    </location>
</feature>
<evidence type="ECO:0000256" key="1">
    <source>
        <dbReference type="SAM" id="MobiDB-lite"/>
    </source>
</evidence>
<feature type="transmembrane region" description="Helical" evidence="2">
    <location>
        <begin position="720"/>
        <end position="737"/>
    </location>
</feature>
<feature type="region of interest" description="Disordered" evidence="1">
    <location>
        <begin position="1216"/>
        <end position="1339"/>
    </location>
</feature>
<feature type="compositionally biased region" description="Gly residues" evidence="1">
    <location>
        <begin position="975"/>
        <end position="984"/>
    </location>
</feature>
<reference evidence="3 4" key="1">
    <citation type="journal article" date="2010" name="J. Bacteriol.">
        <title>Genome sequence of the milbemycin-producing bacterium Streptomyces bingchenggensis.</title>
        <authorList>
            <person name="Wang X.J."/>
            <person name="Yan Y.J."/>
            <person name="Zhang B."/>
            <person name="An J."/>
            <person name="Wang J.J."/>
            <person name="Tian J."/>
            <person name="Jiang L."/>
            <person name="Chen Y.H."/>
            <person name="Huang S.X."/>
            <person name="Yin M."/>
            <person name="Zhang J."/>
            <person name="Gao A.L."/>
            <person name="Liu C.X."/>
            <person name="Zhu Z.X."/>
            <person name="Xiang W.S."/>
        </authorList>
    </citation>
    <scope>NUCLEOTIDE SEQUENCE [LARGE SCALE GENOMIC DNA]</scope>
    <source>
        <strain evidence="3 4">BCW-1</strain>
    </source>
</reference>
<dbReference type="STRING" id="749414.SBI_04462"/>
<dbReference type="HOGENOM" id="CLU_005856_1_0_11"/>
<dbReference type="Gene3D" id="3.90.550.10">
    <property type="entry name" value="Spore Coat Polysaccharide Biosynthesis Protein SpsA, Chain A"/>
    <property type="match status" value="1"/>
</dbReference>
<feature type="transmembrane region" description="Helical" evidence="2">
    <location>
        <begin position="749"/>
        <end position="768"/>
    </location>
</feature>
<gene>
    <name evidence="3" type="ordered locus">SBI_04462</name>
</gene>
<feature type="compositionally biased region" description="Low complexity" evidence="1">
    <location>
        <begin position="1122"/>
        <end position="1136"/>
    </location>
</feature>
<keyword evidence="2" id="KW-1133">Transmembrane helix</keyword>
<feature type="compositionally biased region" description="Low complexity" evidence="1">
    <location>
        <begin position="1252"/>
        <end position="1287"/>
    </location>
</feature>
<dbReference type="eggNOG" id="COG5617">
    <property type="taxonomic scope" value="Bacteria"/>
</dbReference>
<feature type="transmembrane region" description="Helical" evidence="2">
    <location>
        <begin position="774"/>
        <end position="791"/>
    </location>
</feature>
<dbReference type="Proteomes" id="UP000000377">
    <property type="component" value="Chromosome"/>
</dbReference>
<dbReference type="KEGG" id="sbh:SBI_04462"/>
<dbReference type="PATRIC" id="fig|749414.3.peg.4609"/>
<evidence type="ECO:0000313" key="4">
    <source>
        <dbReference type="Proteomes" id="UP000000377"/>
    </source>
</evidence>
<dbReference type="PANTHER" id="PTHR43685:SF3">
    <property type="entry name" value="SLR2126 PROTEIN"/>
    <property type="match status" value="1"/>
</dbReference>
<dbReference type="RefSeq" id="WP_014177053.1">
    <property type="nucleotide sequence ID" value="NC_016582.1"/>
</dbReference>
<name>D7BVI1_STRBB</name>
<keyword evidence="2" id="KW-0472">Membrane</keyword>
<feature type="compositionally biased region" description="Basic and acidic residues" evidence="1">
    <location>
        <begin position="1328"/>
        <end position="1339"/>
    </location>
</feature>
<feature type="region of interest" description="Disordered" evidence="1">
    <location>
        <begin position="971"/>
        <end position="1006"/>
    </location>
</feature>
<evidence type="ECO:0008006" key="5">
    <source>
        <dbReference type="Google" id="ProtNLM"/>
    </source>
</evidence>
<feature type="compositionally biased region" description="Polar residues" evidence="1">
    <location>
        <begin position="1227"/>
        <end position="1237"/>
    </location>
</feature>
<dbReference type="InterPro" id="IPR050834">
    <property type="entry name" value="Glycosyltransf_2"/>
</dbReference>
<feature type="transmembrane region" description="Helical" evidence="2">
    <location>
        <begin position="806"/>
        <end position="827"/>
    </location>
</feature>
<organism evidence="3 4">
    <name type="scientific">Streptomyces bingchenggensis (strain BCW-1)</name>
    <dbReference type="NCBI Taxonomy" id="749414"/>
    <lineage>
        <taxon>Bacteria</taxon>
        <taxon>Bacillati</taxon>
        <taxon>Actinomycetota</taxon>
        <taxon>Actinomycetes</taxon>
        <taxon>Kitasatosporales</taxon>
        <taxon>Streptomycetaceae</taxon>
        <taxon>Streptomyces</taxon>
    </lineage>
</organism>
<dbReference type="PANTHER" id="PTHR43685">
    <property type="entry name" value="GLYCOSYLTRANSFERASE"/>
    <property type="match status" value="1"/>
</dbReference>
<dbReference type="SUPFAM" id="SSF53448">
    <property type="entry name" value="Nucleotide-diphospho-sugar transferases"/>
    <property type="match status" value="1"/>
</dbReference>
<keyword evidence="4" id="KW-1185">Reference proteome</keyword>
<dbReference type="InterPro" id="IPR029044">
    <property type="entry name" value="Nucleotide-diphossugar_trans"/>
</dbReference>
<sequence>MSVHSHQAAQYPAANAAFAPTQTPAFPRHVVTAVLVAHDGARWLPEALAGLLGQERPVQSAVAADTGSADNSAQLLADALGPDRVLHLARRSGFGTAVAEAVRSVEVLGPEELPYLKRPSGWDPVNRTWRDDAYDMPELPHGEPVQWLWLLHDDCAPAPDALAELLRVADDHPRAAIVGPKLCSWYDSRQLLEVGVSIARSGRRWTGLERREQDQGQHDQVRPVLSVSTAGMLVRRDVWEELGGFDPRLPLMRDDVDLCWRAQAAGHQVLVAPDAALRHAEAAARERRPIDCVGRSVAGPHRVDKAGAAYTLLVNSRGAALPYIMLRLVLGTLLRTLAYLVGKVPGQALDEVAGLFGTLLRPEKILAARRRRGRPVTEKDELRPLFPPPGATVRATAEQIASNFGGRSEPELSSGGRHGAVESGPGGDDADFLEVEQFARLKRIARKPGPMLFVVLLLVSLVACRDLLGGGSLTGGALLPAPDGVSELWARYLDGWHPVGTGGTQSAPPYLAVLASVATLFLGSTGFTLTLLLVCSVPLAGFTAYFASRPLVESRLLRAWGSVAYAFLPAATGALASGRLGTAVLAVLLPLMARAAVAASGFGLGERARRGERPSWRATWAYVLLLTFTMAFTPIVWPIAVILGLGALAVRFAESRTEQLMAYGLRFLAVVLTPPAVLAPWSADLLTDPGRFFDEAGLDYTTGSASALHLLALSPGGPKAGGTLLLLGFVLAALAALMRAERQRAVRTAWTVALTGFLFAALVGGSGWAGPATLVYGLALLSAGVVGAEGARERVAAQSFGWRQPLALLIAAAAAAAPLWAAASWMLSGADGPVGRRDPDQVPAFVAAESSNRDQARTLVLDGDAARADYVLVRGSGARLGDAELTGAAGGDSRLDRVVANLIAGSGADQTSQLGGYAIRYVLVRDSAPRQMGRVLDATPGLTRLSQEDGSALWRVDQRISRVAIVTGAQAGETGDAGGQGGSAAGSRTAPVNVPSGPVEAHTTVPAGPAGRVLRIADKATPGWQATLDGKPLKATTVDGWAQGFELPANGGRLDLSYETPVTHTAWVWAQGLLALVLVVLALPGRRRTVDDDLPEAEAAAAAVSAEDLAGDGRRARRLRAAAEAEAQAEQQAADEQGADAEERPYAEEQPYADQAAQAAQAGQADQAGPADQESAADPYAAVPQQQYGEWDAQSYAGAGYGQYAGDQYQGDQYPAGDYSGAGYQDSGYQDSGYQDTGYQGGEYQGAGTGYQGAQDQYGGQGQDQYGQGQDQYAQGQYAQGQGQGQYPADPYAGGQYADPYAYDQQQPYADGGTYPPQGDTTYGGADPEARRDGSEQQR</sequence>
<feature type="compositionally biased region" description="Low complexity" evidence="1">
    <location>
        <begin position="1296"/>
        <end position="1311"/>
    </location>
</feature>
<feature type="region of interest" description="Disordered" evidence="1">
    <location>
        <begin position="1120"/>
        <end position="1177"/>
    </location>
</feature>
<dbReference type="Pfam" id="PF13641">
    <property type="entry name" value="Glyco_tranf_2_3"/>
    <property type="match status" value="1"/>
</dbReference>
<feature type="compositionally biased region" description="Low complexity" evidence="1">
    <location>
        <begin position="1148"/>
        <end position="1174"/>
    </location>
</feature>
<evidence type="ECO:0000313" key="3">
    <source>
        <dbReference type="EMBL" id="ADI07582.1"/>
    </source>
</evidence>
<dbReference type="eggNOG" id="COG1216">
    <property type="taxonomic scope" value="Bacteria"/>
</dbReference>
<protein>
    <recommendedName>
        <fullName evidence="5">Integral membrane regulatory protein</fullName>
    </recommendedName>
</protein>
<dbReference type="CAZy" id="GT2">
    <property type="family name" value="Glycosyltransferase Family 2"/>
</dbReference>
<feature type="transmembrane region" description="Helical" evidence="2">
    <location>
        <begin position="622"/>
        <end position="648"/>
    </location>
</feature>
<proteinExistence type="predicted"/>
<keyword evidence="2" id="KW-0812">Transmembrane</keyword>
<feature type="compositionally biased region" description="Gly residues" evidence="1">
    <location>
        <begin position="1239"/>
        <end position="1251"/>
    </location>
</feature>
<feature type="region of interest" description="Disordered" evidence="1">
    <location>
        <begin position="404"/>
        <end position="427"/>
    </location>
</feature>
<evidence type="ECO:0000256" key="2">
    <source>
        <dbReference type="SAM" id="Phobius"/>
    </source>
</evidence>
<feature type="transmembrane region" description="Helical" evidence="2">
    <location>
        <begin position="583"/>
        <end position="602"/>
    </location>
</feature>
<dbReference type="EMBL" id="CP002047">
    <property type="protein sequence ID" value="ADI07582.1"/>
    <property type="molecule type" value="Genomic_DNA"/>
</dbReference>
<accession>D7BVI1</accession>